<name>A0A0R1V5F1_9LACO</name>
<dbReference type="STRING" id="1423801.FD50_GL000582"/>
<protein>
    <recommendedName>
        <fullName evidence="1">DUF1659 domain-containing protein</fullName>
    </recommendedName>
</protein>
<keyword evidence="3" id="KW-1185">Reference proteome</keyword>
<proteinExistence type="predicted"/>
<dbReference type="Pfam" id="PF07872">
    <property type="entry name" value="DUF1659"/>
    <property type="match status" value="1"/>
</dbReference>
<dbReference type="PATRIC" id="fig|1423801.4.peg.591"/>
<dbReference type="RefSeq" id="WP_054758008.1">
    <property type="nucleotide sequence ID" value="NZ_AZFQ01000036.1"/>
</dbReference>
<evidence type="ECO:0000313" key="2">
    <source>
        <dbReference type="EMBL" id="KRL98771.1"/>
    </source>
</evidence>
<comment type="caution">
    <text evidence="2">The sequence shown here is derived from an EMBL/GenBank/DDBJ whole genome shotgun (WGS) entry which is preliminary data.</text>
</comment>
<dbReference type="GeneID" id="98308012"/>
<accession>A0A0R1V5F1</accession>
<dbReference type="InterPro" id="IPR012454">
    <property type="entry name" value="DUF1659"/>
</dbReference>
<sequence>MAKTWVKSSIGAITIEADGSERKRTFNNIRADAADEKIATFGNILSTLTGQPTSQVQLTSVNSVG</sequence>
<dbReference type="EMBL" id="AZFQ01000036">
    <property type="protein sequence ID" value="KRL98771.1"/>
    <property type="molecule type" value="Genomic_DNA"/>
</dbReference>
<gene>
    <name evidence="2" type="ORF">FD50_GL000582</name>
</gene>
<reference evidence="2 3" key="1">
    <citation type="journal article" date="2015" name="Genome Announc.">
        <title>Expanding the biotechnology potential of lactobacilli through comparative genomics of 213 strains and associated genera.</title>
        <authorList>
            <person name="Sun Z."/>
            <person name="Harris H.M."/>
            <person name="McCann A."/>
            <person name="Guo C."/>
            <person name="Argimon S."/>
            <person name="Zhang W."/>
            <person name="Yang X."/>
            <person name="Jeffery I.B."/>
            <person name="Cooney J.C."/>
            <person name="Kagawa T.F."/>
            <person name="Liu W."/>
            <person name="Song Y."/>
            <person name="Salvetti E."/>
            <person name="Wrobel A."/>
            <person name="Rasinkangas P."/>
            <person name="Parkhill J."/>
            <person name="Rea M.C."/>
            <person name="O'Sullivan O."/>
            <person name="Ritari J."/>
            <person name="Douillard F.P."/>
            <person name="Paul Ross R."/>
            <person name="Yang R."/>
            <person name="Briner A.E."/>
            <person name="Felis G.E."/>
            <person name="de Vos W.M."/>
            <person name="Barrangou R."/>
            <person name="Klaenhammer T.R."/>
            <person name="Caufield P.W."/>
            <person name="Cui Y."/>
            <person name="Zhang H."/>
            <person name="O'Toole P.W."/>
        </authorList>
    </citation>
    <scope>NUCLEOTIDE SEQUENCE [LARGE SCALE GENOMIC DNA]</scope>
    <source>
        <strain evidence="2 3">DSM 16230</strain>
    </source>
</reference>
<feature type="domain" description="DUF1659" evidence="1">
    <location>
        <begin position="17"/>
        <end position="63"/>
    </location>
</feature>
<dbReference type="Proteomes" id="UP000051166">
    <property type="component" value="Unassembled WGS sequence"/>
</dbReference>
<evidence type="ECO:0000259" key="1">
    <source>
        <dbReference type="Pfam" id="PF07872"/>
    </source>
</evidence>
<dbReference type="AlphaFoldDB" id="A0A0R1V5F1"/>
<evidence type="ECO:0000313" key="3">
    <source>
        <dbReference type="Proteomes" id="UP000051166"/>
    </source>
</evidence>
<organism evidence="2 3">
    <name type="scientific">Liquorilactobacillus satsumensis DSM 16230 = JCM 12392</name>
    <dbReference type="NCBI Taxonomy" id="1423801"/>
    <lineage>
        <taxon>Bacteria</taxon>
        <taxon>Bacillati</taxon>
        <taxon>Bacillota</taxon>
        <taxon>Bacilli</taxon>
        <taxon>Lactobacillales</taxon>
        <taxon>Lactobacillaceae</taxon>
        <taxon>Liquorilactobacillus</taxon>
    </lineage>
</organism>
<dbReference type="OrthoDB" id="2324006at2"/>